<accession>A0A0A9AAI0</accession>
<dbReference type="EMBL" id="GBRH01249231">
    <property type="protein sequence ID" value="JAD48664.1"/>
    <property type="molecule type" value="Transcribed_RNA"/>
</dbReference>
<reference evidence="1" key="2">
    <citation type="journal article" date="2015" name="Data Brief">
        <title>Shoot transcriptome of the giant reed, Arundo donax.</title>
        <authorList>
            <person name="Barrero R.A."/>
            <person name="Guerrero F.D."/>
            <person name="Moolhuijzen P."/>
            <person name="Goolsby J.A."/>
            <person name="Tidwell J."/>
            <person name="Bellgard S.E."/>
            <person name="Bellgard M.I."/>
        </authorList>
    </citation>
    <scope>NUCLEOTIDE SEQUENCE</scope>
    <source>
        <tissue evidence="1">Shoot tissue taken approximately 20 cm above the soil surface</tissue>
    </source>
</reference>
<protein>
    <submittedName>
        <fullName evidence="1">Uncharacterized protein</fullName>
    </submittedName>
</protein>
<evidence type="ECO:0000313" key="1">
    <source>
        <dbReference type="EMBL" id="JAD48664.1"/>
    </source>
</evidence>
<dbReference type="AlphaFoldDB" id="A0A0A9AAI0"/>
<proteinExistence type="predicted"/>
<organism evidence="1">
    <name type="scientific">Arundo donax</name>
    <name type="common">Giant reed</name>
    <name type="synonym">Donax arundinaceus</name>
    <dbReference type="NCBI Taxonomy" id="35708"/>
    <lineage>
        <taxon>Eukaryota</taxon>
        <taxon>Viridiplantae</taxon>
        <taxon>Streptophyta</taxon>
        <taxon>Embryophyta</taxon>
        <taxon>Tracheophyta</taxon>
        <taxon>Spermatophyta</taxon>
        <taxon>Magnoliopsida</taxon>
        <taxon>Liliopsida</taxon>
        <taxon>Poales</taxon>
        <taxon>Poaceae</taxon>
        <taxon>PACMAD clade</taxon>
        <taxon>Arundinoideae</taxon>
        <taxon>Arundineae</taxon>
        <taxon>Arundo</taxon>
    </lineage>
</organism>
<reference evidence="1" key="1">
    <citation type="submission" date="2014-09" db="EMBL/GenBank/DDBJ databases">
        <authorList>
            <person name="Magalhaes I.L.F."/>
            <person name="Oliveira U."/>
            <person name="Santos F.R."/>
            <person name="Vidigal T.H.D.A."/>
            <person name="Brescovit A.D."/>
            <person name="Santos A.J."/>
        </authorList>
    </citation>
    <scope>NUCLEOTIDE SEQUENCE</scope>
    <source>
        <tissue evidence="1">Shoot tissue taken approximately 20 cm above the soil surface</tissue>
    </source>
</reference>
<sequence length="26" mass="3060">MCSTLSPIINVSSIYRRSKVRPHEER</sequence>
<name>A0A0A9AAI0_ARUDO</name>